<keyword evidence="7" id="KW-1185">Reference proteome</keyword>
<dbReference type="STRING" id="1314783.A0A165S1Q7"/>
<dbReference type="Proteomes" id="UP000076727">
    <property type="component" value="Unassembled WGS sequence"/>
</dbReference>
<dbReference type="SMART" id="SM00184">
    <property type="entry name" value="RING"/>
    <property type="match status" value="1"/>
</dbReference>
<dbReference type="PROSITE" id="PS00518">
    <property type="entry name" value="ZF_RING_1"/>
    <property type="match status" value="1"/>
</dbReference>
<gene>
    <name evidence="6" type="ORF">DAEQUDRAFT_724407</name>
</gene>
<dbReference type="AlphaFoldDB" id="A0A165S1Q7"/>
<protein>
    <recommendedName>
        <fullName evidence="5">RING-type domain-containing protein</fullName>
    </recommendedName>
</protein>
<evidence type="ECO:0000256" key="4">
    <source>
        <dbReference type="PROSITE-ProRule" id="PRU00175"/>
    </source>
</evidence>
<dbReference type="EMBL" id="KV429046">
    <property type="protein sequence ID" value="KZT71424.1"/>
    <property type="molecule type" value="Genomic_DNA"/>
</dbReference>
<evidence type="ECO:0000256" key="3">
    <source>
        <dbReference type="ARBA" id="ARBA00022833"/>
    </source>
</evidence>
<accession>A0A165S1Q7</accession>
<dbReference type="InterPro" id="IPR013083">
    <property type="entry name" value="Znf_RING/FYVE/PHD"/>
</dbReference>
<feature type="domain" description="RING-type" evidence="5">
    <location>
        <begin position="5"/>
        <end position="47"/>
    </location>
</feature>
<evidence type="ECO:0000259" key="5">
    <source>
        <dbReference type="PROSITE" id="PS50089"/>
    </source>
</evidence>
<keyword evidence="1" id="KW-0479">Metal-binding</keyword>
<name>A0A165S1Q7_9APHY</name>
<keyword evidence="3" id="KW-0862">Zinc</keyword>
<proteinExistence type="predicted"/>
<dbReference type="InterPro" id="IPR001841">
    <property type="entry name" value="Znf_RING"/>
</dbReference>
<dbReference type="Pfam" id="PF14634">
    <property type="entry name" value="zf-RING_5"/>
    <property type="match status" value="1"/>
</dbReference>
<keyword evidence="2 4" id="KW-0863">Zinc-finger</keyword>
<dbReference type="Gene3D" id="3.30.40.10">
    <property type="entry name" value="Zinc/RING finger domain, C3HC4 (zinc finger)"/>
    <property type="match status" value="1"/>
</dbReference>
<dbReference type="InterPro" id="IPR017907">
    <property type="entry name" value="Znf_RING_CS"/>
</dbReference>
<evidence type="ECO:0000256" key="1">
    <source>
        <dbReference type="ARBA" id="ARBA00022723"/>
    </source>
</evidence>
<evidence type="ECO:0000313" key="7">
    <source>
        <dbReference type="Proteomes" id="UP000076727"/>
    </source>
</evidence>
<evidence type="ECO:0000313" key="6">
    <source>
        <dbReference type="EMBL" id="KZT71424.1"/>
    </source>
</evidence>
<organism evidence="6 7">
    <name type="scientific">Daedalea quercina L-15889</name>
    <dbReference type="NCBI Taxonomy" id="1314783"/>
    <lineage>
        <taxon>Eukaryota</taxon>
        <taxon>Fungi</taxon>
        <taxon>Dikarya</taxon>
        <taxon>Basidiomycota</taxon>
        <taxon>Agaricomycotina</taxon>
        <taxon>Agaricomycetes</taxon>
        <taxon>Polyporales</taxon>
        <taxon>Fomitopsis</taxon>
    </lineage>
</organism>
<dbReference type="OrthoDB" id="6105938at2759"/>
<sequence>MNAKCSICFEVLSEDVPPVATRCGHLYCNDCATFNFGRPGARCAVCRTPHLREDLIKLYMDYEKQEVSYEVAKQPRSSTSREQSFNAGHCVMKGADTWDVRTLVDVAVDRYFHLNASYN</sequence>
<dbReference type="SUPFAM" id="SSF57850">
    <property type="entry name" value="RING/U-box"/>
    <property type="match status" value="1"/>
</dbReference>
<dbReference type="PROSITE" id="PS50089">
    <property type="entry name" value="ZF_RING_2"/>
    <property type="match status" value="1"/>
</dbReference>
<reference evidence="6 7" key="1">
    <citation type="journal article" date="2016" name="Mol. Biol. Evol.">
        <title>Comparative Genomics of Early-Diverging Mushroom-Forming Fungi Provides Insights into the Origins of Lignocellulose Decay Capabilities.</title>
        <authorList>
            <person name="Nagy L.G."/>
            <person name="Riley R."/>
            <person name="Tritt A."/>
            <person name="Adam C."/>
            <person name="Daum C."/>
            <person name="Floudas D."/>
            <person name="Sun H."/>
            <person name="Yadav J.S."/>
            <person name="Pangilinan J."/>
            <person name="Larsson K.H."/>
            <person name="Matsuura K."/>
            <person name="Barry K."/>
            <person name="Labutti K."/>
            <person name="Kuo R."/>
            <person name="Ohm R.A."/>
            <person name="Bhattacharya S.S."/>
            <person name="Shirouzu T."/>
            <person name="Yoshinaga Y."/>
            <person name="Martin F.M."/>
            <person name="Grigoriev I.V."/>
            <person name="Hibbett D.S."/>
        </authorList>
    </citation>
    <scope>NUCLEOTIDE SEQUENCE [LARGE SCALE GENOMIC DNA]</scope>
    <source>
        <strain evidence="6 7">L-15889</strain>
    </source>
</reference>
<evidence type="ECO:0000256" key="2">
    <source>
        <dbReference type="ARBA" id="ARBA00022771"/>
    </source>
</evidence>
<dbReference type="GO" id="GO:0008270">
    <property type="term" value="F:zinc ion binding"/>
    <property type="evidence" value="ECO:0007669"/>
    <property type="project" value="UniProtKB-KW"/>
</dbReference>